<dbReference type="EMBL" id="WTXG01000012">
    <property type="protein sequence ID" value="KAI0301884.1"/>
    <property type="molecule type" value="Genomic_DNA"/>
</dbReference>
<keyword evidence="2" id="KW-1185">Reference proteome</keyword>
<evidence type="ECO:0000313" key="1">
    <source>
        <dbReference type="EMBL" id="KAI0301884.1"/>
    </source>
</evidence>
<dbReference type="Proteomes" id="UP001203297">
    <property type="component" value="Unassembled WGS sequence"/>
</dbReference>
<name>A0AAD4M4R7_9AGAM</name>
<comment type="caution">
    <text evidence="1">The sequence shown here is derived from an EMBL/GenBank/DDBJ whole genome shotgun (WGS) entry which is preliminary data.</text>
</comment>
<proteinExistence type="predicted"/>
<dbReference type="AlphaFoldDB" id="A0AAD4M4R7"/>
<accession>A0AAD4M4R7</accession>
<gene>
    <name evidence="1" type="ORF">B0F90DRAFT_1816770</name>
</gene>
<protein>
    <submittedName>
        <fullName evidence="1">Uncharacterized protein</fullName>
    </submittedName>
</protein>
<evidence type="ECO:0000313" key="2">
    <source>
        <dbReference type="Proteomes" id="UP001203297"/>
    </source>
</evidence>
<organism evidence="1 2">
    <name type="scientific">Multifurca ochricompacta</name>
    <dbReference type="NCBI Taxonomy" id="376703"/>
    <lineage>
        <taxon>Eukaryota</taxon>
        <taxon>Fungi</taxon>
        <taxon>Dikarya</taxon>
        <taxon>Basidiomycota</taxon>
        <taxon>Agaricomycotina</taxon>
        <taxon>Agaricomycetes</taxon>
        <taxon>Russulales</taxon>
        <taxon>Russulaceae</taxon>
        <taxon>Multifurca</taxon>
    </lineage>
</organism>
<reference evidence="1" key="1">
    <citation type="journal article" date="2022" name="New Phytol.">
        <title>Evolutionary transition to the ectomycorrhizal habit in the genomes of a hyperdiverse lineage of mushroom-forming fungi.</title>
        <authorList>
            <person name="Looney B."/>
            <person name="Miyauchi S."/>
            <person name="Morin E."/>
            <person name="Drula E."/>
            <person name="Courty P.E."/>
            <person name="Kohler A."/>
            <person name="Kuo A."/>
            <person name="LaButti K."/>
            <person name="Pangilinan J."/>
            <person name="Lipzen A."/>
            <person name="Riley R."/>
            <person name="Andreopoulos W."/>
            <person name="He G."/>
            <person name="Johnson J."/>
            <person name="Nolan M."/>
            <person name="Tritt A."/>
            <person name="Barry K.W."/>
            <person name="Grigoriev I.V."/>
            <person name="Nagy L.G."/>
            <person name="Hibbett D."/>
            <person name="Henrissat B."/>
            <person name="Matheny P.B."/>
            <person name="Labbe J."/>
            <person name="Martin F.M."/>
        </authorList>
    </citation>
    <scope>NUCLEOTIDE SEQUENCE</scope>
    <source>
        <strain evidence="1">BPL690</strain>
    </source>
</reference>
<sequence>MTLLNSPGNSIHATRLSACYCRSRLARKLTFKSRTFKICQDQLLTVAQEFRSIESWVTAISTPLLSHPNPMTFTVMVIPIPGPVTAGEFDGMEELNMLDLEKDSDPDLDNLREEFRPQVKSRFQGWLAAARTIGKPDQVFHVVFAELLTRCCFSVILILLTRCSIGTYFFVVLSVFSGPDHRPAGSQGCLINQASITSCDGFGFLHSVKIEVFKEQVQRRRRKARAKRREAGKISRHQVRLKAPSIKLDLVDIWAEQFPVHPGKKDRMPSSEQEWMGER</sequence>